<sequence length="537" mass="62692">MENNKIHPEILISFLIAVFILSAYWNIKDYDFISFDDNVYVTDNIHVKNGLTFENIIWAFSFSDKNETYWHPLTWLSHMLDCQLYGLNPGMHHRTNLIFHMANSLLLFFVLQLMTGAVWRSGVAAFFFALHPVNVDSVAWIAERKNVLSTFLWLLTMLLYYYYTQKKIFPRYCAALLSFALGLMAKPMLITLPFVFVLLDYWPLKRFKIFDNKKDILNSFIEKIPFFLLSLISVFISIISVNNQKIVITTEMLPMKLRIENAVVSCVNYIVKMIWPENLAFFYPFPEAIPLWKITVSAFFIILIFVLVFFYIDKRPYLFTGWLWFIGTFIPVSGIKQAGLWPAMADRWAYVPLIGIFIIIAWSIPVSLVKNSFGKKICIIIISAVIIGCTIKTRIQTRYWSDSITLYKHAVEVTENNNVAHYNLGNEYFNLGFFDKAVKHYQEALSIKPIFKRNLDIHNNLGLALVKENKIDEAIHHYYEALKINPEDADVHYNIGNALLQKGEIYKAVHHYKMVLNLRSDYVNAQKLLEFTLKKYK</sequence>
<dbReference type="InterPro" id="IPR052346">
    <property type="entry name" value="O-mannosyl-transferase_TMTC"/>
</dbReference>
<dbReference type="SUPFAM" id="SSF48452">
    <property type="entry name" value="TPR-like"/>
    <property type="match status" value="1"/>
</dbReference>
<dbReference type="Pfam" id="PF00515">
    <property type="entry name" value="TPR_1"/>
    <property type="match status" value="1"/>
</dbReference>
<feature type="repeat" description="TPR" evidence="3">
    <location>
        <begin position="489"/>
        <end position="522"/>
    </location>
</feature>
<feature type="repeat" description="TPR" evidence="3">
    <location>
        <begin position="418"/>
        <end position="451"/>
    </location>
</feature>
<proteinExistence type="predicted"/>
<dbReference type="InterPro" id="IPR019734">
    <property type="entry name" value="TPR_rpt"/>
</dbReference>
<accession>A0A975GHT8</accession>
<feature type="transmembrane region" description="Helical" evidence="4">
    <location>
        <begin position="291"/>
        <end position="312"/>
    </location>
</feature>
<feature type="transmembrane region" description="Helical" evidence="4">
    <location>
        <begin position="105"/>
        <end position="127"/>
    </location>
</feature>
<feature type="transmembrane region" description="Helical" evidence="4">
    <location>
        <begin position="147"/>
        <end position="163"/>
    </location>
</feature>
<keyword evidence="4" id="KW-0472">Membrane</keyword>
<evidence type="ECO:0000256" key="4">
    <source>
        <dbReference type="SAM" id="Phobius"/>
    </source>
</evidence>
<feature type="transmembrane region" description="Helical" evidence="4">
    <location>
        <begin position="175"/>
        <end position="204"/>
    </location>
</feature>
<evidence type="ECO:0000256" key="2">
    <source>
        <dbReference type="ARBA" id="ARBA00022803"/>
    </source>
</evidence>
<dbReference type="EMBL" id="CP061799">
    <property type="protein sequence ID" value="QTA81915.1"/>
    <property type="molecule type" value="Genomic_DNA"/>
</dbReference>
<evidence type="ECO:0000256" key="1">
    <source>
        <dbReference type="ARBA" id="ARBA00022737"/>
    </source>
</evidence>
<feature type="transmembrane region" description="Helical" evidence="4">
    <location>
        <begin position="262"/>
        <end position="285"/>
    </location>
</feature>
<keyword evidence="1" id="KW-0677">Repeat</keyword>
<organism evidence="5 6">
    <name type="scientific">Desulfonema limicola</name>
    <dbReference type="NCBI Taxonomy" id="45656"/>
    <lineage>
        <taxon>Bacteria</taxon>
        <taxon>Pseudomonadati</taxon>
        <taxon>Thermodesulfobacteriota</taxon>
        <taxon>Desulfobacteria</taxon>
        <taxon>Desulfobacterales</taxon>
        <taxon>Desulfococcaceae</taxon>
        <taxon>Desulfonema</taxon>
    </lineage>
</organism>
<dbReference type="PANTHER" id="PTHR44227">
    <property type="match status" value="1"/>
</dbReference>
<feature type="repeat" description="TPR" evidence="3">
    <location>
        <begin position="455"/>
        <end position="488"/>
    </location>
</feature>
<dbReference type="InterPro" id="IPR011990">
    <property type="entry name" value="TPR-like_helical_dom_sf"/>
</dbReference>
<keyword evidence="4" id="KW-1133">Transmembrane helix</keyword>
<name>A0A975GHT8_9BACT</name>
<dbReference type="SMART" id="SM00028">
    <property type="entry name" value="TPR"/>
    <property type="match status" value="3"/>
</dbReference>
<dbReference type="RefSeq" id="WP_207687895.1">
    <property type="nucleotide sequence ID" value="NZ_CP061799.1"/>
</dbReference>
<dbReference type="KEGG" id="dli:dnl_42720"/>
<dbReference type="PANTHER" id="PTHR44227:SF3">
    <property type="entry name" value="PROTEIN O-MANNOSYL-TRANSFERASE TMTC4"/>
    <property type="match status" value="1"/>
</dbReference>
<protein>
    <submittedName>
        <fullName evidence="5">Tetratricopeptide repeat-containing protein</fullName>
    </submittedName>
</protein>
<evidence type="ECO:0000313" key="6">
    <source>
        <dbReference type="Proteomes" id="UP000663720"/>
    </source>
</evidence>
<keyword evidence="6" id="KW-1185">Reference proteome</keyword>
<dbReference type="Pfam" id="PF13414">
    <property type="entry name" value="TPR_11"/>
    <property type="match status" value="1"/>
</dbReference>
<feature type="transmembrane region" description="Helical" evidence="4">
    <location>
        <begin position="224"/>
        <end position="241"/>
    </location>
</feature>
<dbReference type="PROSITE" id="PS50293">
    <property type="entry name" value="TPR_REGION"/>
    <property type="match status" value="2"/>
</dbReference>
<evidence type="ECO:0000313" key="5">
    <source>
        <dbReference type="EMBL" id="QTA81915.1"/>
    </source>
</evidence>
<dbReference type="Proteomes" id="UP000663720">
    <property type="component" value="Chromosome"/>
</dbReference>
<evidence type="ECO:0000256" key="3">
    <source>
        <dbReference type="PROSITE-ProRule" id="PRU00339"/>
    </source>
</evidence>
<keyword evidence="2 3" id="KW-0802">TPR repeat</keyword>
<keyword evidence="4" id="KW-0812">Transmembrane</keyword>
<feature type="transmembrane region" description="Helical" evidence="4">
    <location>
        <begin position="347"/>
        <end position="365"/>
    </location>
</feature>
<dbReference type="Gene3D" id="1.25.40.10">
    <property type="entry name" value="Tetratricopeptide repeat domain"/>
    <property type="match status" value="1"/>
</dbReference>
<feature type="transmembrane region" description="Helical" evidence="4">
    <location>
        <begin position="6"/>
        <end position="25"/>
    </location>
</feature>
<gene>
    <name evidence="5" type="ORF">dnl_42720</name>
</gene>
<feature type="transmembrane region" description="Helical" evidence="4">
    <location>
        <begin position="317"/>
        <end position="335"/>
    </location>
</feature>
<dbReference type="AlphaFoldDB" id="A0A975GHT8"/>
<dbReference type="PROSITE" id="PS50005">
    <property type="entry name" value="TPR"/>
    <property type="match status" value="3"/>
</dbReference>
<reference evidence="5" key="1">
    <citation type="journal article" date="2021" name="Microb. Physiol.">
        <title>Proteogenomic Insights into the Physiology of Marine, Sulfate-Reducing, Filamentous Desulfonema limicola and Desulfonema magnum.</title>
        <authorList>
            <person name="Schnaars V."/>
            <person name="Wohlbrand L."/>
            <person name="Scheve S."/>
            <person name="Hinrichs C."/>
            <person name="Reinhardt R."/>
            <person name="Rabus R."/>
        </authorList>
    </citation>
    <scope>NUCLEOTIDE SEQUENCE</scope>
    <source>
        <strain evidence="5">5ac10</strain>
    </source>
</reference>